<feature type="domain" description="Bacterial transcriptional activator" evidence="6">
    <location>
        <begin position="113"/>
        <end position="256"/>
    </location>
</feature>
<keyword evidence="4" id="KW-0804">Transcription</keyword>
<evidence type="ECO:0000256" key="2">
    <source>
        <dbReference type="ARBA" id="ARBA00023015"/>
    </source>
</evidence>
<dbReference type="Gene3D" id="1.10.10.10">
    <property type="entry name" value="Winged helix-like DNA-binding domain superfamily/Winged helix DNA-binding domain"/>
    <property type="match status" value="1"/>
</dbReference>
<reference evidence="7 8" key="1">
    <citation type="journal article" date="2021" name="BMC Genomics">
        <title>Genome-resolved metagenome and metatranscriptome analyses of thermophilic composting reveal key bacterial players and their metabolic interactions.</title>
        <authorList>
            <person name="Braga L.P.P."/>
            <person name="Pereira R.V."/>
            <person name="Martins L.F."/>
            <person name="Moura L.M.S."/>
            <person name="Sanchez F.B."/>
            <person name="Patane J.S.L."/>
            <person name="da Silva A.M."/>
            <person name="Setubal J.C."/>
        </authorList>
    </citation>
    <scope>NUCLEOTIDE SEQUENCE [LARGE SCALE GENOMIC DNA]</scope>
    <source>
        <strain evidence="7">ZC4RG45</strain>
    </source>
</reference>
<dbReference type="InterPro" id="IPR036388">
    <property type="entry name" value="WH-like_DNA-bd_sf"/>
</dbReference>
<keyword evidence="3" id="KW-0238">DNA-binding</keyword>
<dbReference type="InterPro" id="IPR005158">
    <property type="entry name" value="BTAD"/>
</dbReference>
<dbReference type="SMART" id="SM00862">
    <property type="entry name" value="Trans_reg_C"/>
    <property type="match status" value="1"/>
</dbReference>
<protein>
    <submittedName>
        <fullName evidence="7">BTAD domain-containing putative transcriptional regulator</fullName>
    </submittedName>
</protein>
<comment type="similarity">
    <text evidence="1">Belongs to the AfsR/DnrI/RedD regulatory family.</text>
</comment>
<feature type="domain" description="OmpR/PhoB-type" evidence="5">
    <location>
        <begin position="22"/>
        <end position="106"/>
    </location>
</feature>
<dbReference type="SUPFAM" id="SSF48452">
    <property type="entry name" value="TPR-like"/>
    <property type="match status" value="1"/>
</dbReference>
<evidence type="ECO:0000256" key="3">
    <source>
        <dbReference type="ARBA" id="ARBA00023125"/>
    </source>
</evidence>
<keyword evidence="2" id="KW-0805">Transcription regulation</keyword>
<dbReference type="GO" id="GO:0003677">
    <property type="term" value="F:DNA binding"/>
    <property type="evidence" value="ECO:0007669"/>
    <property type="project" value="UniProtKB-KW"/>
</dbReference>
<dbReference type="Pfam" id="PF03704">
    <property type="entry name" value="BTAD"/>
    <property type="match status" value="1"/>
</dbReference>
<sequence>MPKDVSGLRVQLLGQPRAWLDGVEVALGQARQVAVFAILAGRGVGRSGSWVTVAELLDGVWGGAPPASARGSLHTYVSGLRRALRSTGAPVDPTEVLASQQGRYRLVVDRDAVDVARFEQAVAQARTVARGRPEMALSLVDEALADWSGDALLGVPGPFAERERARLEELRLSALELRAELMLTLGGHRELIPELTELTERHPLRESLYAALMQALHRDGRTGEALEVYYTAHRVLRAELGVEPSDTLHALHRKLLTGSGAHPVARHTGWLCVTPPARCKAAGHGVRLRGRDDELAHFDELITDLLAGRGGVLFVEGEPGAGKSALLGAALAAAGRGGFQLAWAVADPAHRNQPLRTITACFGPDAGVLDVPADVDDDVLETAADHLVDFVREACSRGPLAVVVDDMHWSDEASVVVWQRLASSTRQLPLLLVAAASSGHGRSDLATVKRCLRARGADVVELSRLCDDDVVGLVEDMLDARAGATLRSVLRRAVGNPLFATAMAEDLLRRGVLHISDGVADVDAEEPGLSRRMQAIVDRTLQFVVPETLRLLSTAALLGQEFAVSHLLAVADAAPLEVAEHVAAAIAAGILEPAEDAVTFRHPLQREALYQRWSEAARTVAHRRAAEALSGSGCPIEVVAHQLAAVTAPADAWTVAWLVDHRKELSGREPLLAADLVQRALDSEAATPEQRAVLLPELVRVLTRLGRNPLKLAEQAVDVATDPVDEADMRKLLGMLRRSAGIEAA</sequence>
<dbReference type="InterPro" id="IPR041664">
    <property type="entry name" value="AAA_16"/>
</dbReference>
<dbReference type="SUPFAM" id="SSF52540">
    <property type="entry name" value="P-loop containing nucleoside triphosphate hydrolases"/>
    <property type="match status" value="1"/>
</dbReference>
<evidence type="ECO:0000256" key="1">
    <source>
        <dbReference type="ARBA" id="ARBA00005820"/>
    </source>
</evidence>
<evidence type="ECO:0000313" key="7">
    <source>
        <dbReference type="EMBL" id="MFO7192870.1"/>
    </source>
</evidence>
<evidence type="ECO:0000259" key="5">
    <source>
        <dbReference type="SMART" id="SM00862"/>
    </source>
</evidence>
<dbReference type="PANTHER" id="PTHR35807">
    <property type="entry name" value="TRANSCRIPTIONAL REGULATOR REDD-RELATED"/>
    <property type="match status" value="1"/>
</dbReference>
<comment type="caution">
    <text evidence="7">The sequence shown here is derived from an EMBL/GenBank/DDBJ whole genome shotgun (WGS) entry which is preliminary data.</text>
</comment>
<dbReference type="InterPro" id="IPR051677">
    <property type="entry name" value="AfsR-DnrI-RedD_regulator"/>
</dbReference>
<name>A0ABD6FHV6_9PSEU</name>
<dbReference type="SMART" id="SM01043">
    <property type="entry name" value="BTAD"/>
    <property type="match status" value="1"/>
</dbReference>
<evidence type="ECO:0000313" key="8">
    <source>
        <dbReference type="Proteomes" id="UP000249324"/>
    </source>
</evidence>
<dbReference type="Pfam" id="PF13191">
    <property type="entry name" value="AAA_16"/>
    <property type="match status" value="1"/>
</dbReference>
<proteinExistence type="inferred from homology"/>
<dbReference type="CDD" id="cd15831">
    <property type="entry name" value="BTAD"/>
    <property type="match status" value="1"/>
</dbReference>
<dbReference type="AlphaFoldDB" id="A0ABD6FHV6"/>
<dbReference type="PANTHER" id="PTHR35807:SF1">
    <property type="entry name" value="TRANSCRIPTIONAL REGULATOR REDD"/>
    <property type="match status" value="1"/>
</dbReference>
<dbReference type="EMBL" id="QGUI02000139">
    <property type="protein sequence ID" value="MFO7192870.1"/>
    <property type="molecule type" value="Genomic_DNA"/>
</dbReference>
<evidence type="ECO:0000256" key="4">
    <source>
        <dbReference type="ARBA" id="ARBA00023163"/>
    </source>
</evidence>
<dbReference type="InterPro" id="IPR016032">
    <property type="entry name" value="Sig_transdc_resp-reg_C-effctor"/>
</dbReference>
<evidence type="ECO:0000259" key="6">
    <source>
        <dbReference type="SMART" id="SM01043"/>
    </source>
</evidence>
<dbReference type="Proteomes" id="UP000249324">
    <property type="component" value="Unassembled WGS sequence"/>
</dbReference>
<dbReference type="InterPro" id="IPR001867">
    <property type="entry name" value="OmpR/PhoB-type_DNA-bd"/>
</dbReference>
<dbReference type="Gene3D" id="1.25.40.10">
    <property type="entry name" value="Tetratricopeptide repeat domain"/>
    <property type="match status" value="1"/>
</dbReference>
<dbReference type="InterPro" id="IPR027417">
    <property type="entry name" value="P-loop_NTPase"/>
</dbReference>
<dbReference type="InterPro" id="IPR011990">
    <property type="entry name" value="TPR-like_helical_dom_sf"/>
</dbReference>
<accession>A0ABD6FHV6</accession>
<gene>
    <name evidence="7" type="ORF">DIU77_011565</name>
</gene>
<organism evidence="7 8">
    <name type="scientific">Thermocrispum agreste</name>
    <dbReference type="NCBI Taxonomy" id="37925"/>
    <lineage>
        <taxon>Bacteria</taxon>
        <taxon>Bacillati</taxon>
        <taxon>Actinomycetota</taxon>
        <taxon>Actinomycetes</taxon>
        <taxon>Pseudonocardiales</taxon>
        <taxon>Pseudonocardiaceae</taxon>
        <taxon>Thermocrispum</taxon>
    </lineage>
</organism>
<dbReference type="SUPFAM" id="SSF46894">
    <property type="entry name" value="C-terminal effector domain of the bipartite response regulators"/>
    <property type="match status" value="1"/>
</dbReference>